<dbReference type="OrthoDB" id="372421at2759"/>
<dbReference type="EMBL" id="BFEA01000016">
    <property type="protein sequence ID" value="GBG61073.1"/>
    <property type="molecule type" value="Genomic_DNA"/>
</dbReference>
<dbReference type="AlphaFoldDB" id="A0A388JTJ1"/>
<protein>
    <submittedName>
        <fullName evidence="1">Uncharacterized protein</fullName>
    </submittedName>
</protein>
<keyword evidence="2" id="KW-1185">Reference proteome</keyword>
<gene>
    <name evidence="1" type="ORF">CBR_g18665</name>
</gene>
<accession>A0A388JTJ1</accession>
<dbReference type="STRING" id="69332.A0A388JTJ1"/>
<dbReference type="Proteomes" id="UP000265515">
    <property type="component" value="Unassembled WGS sequence"/>
</dbReference>
<dbReference type="Gramene" id="GBG61073">
    <property type="protein sequence ID" value="GBG61073"/>
    <property type="gene ID" value="CBR_g18665"/>
</dbReference>
<proteinExistence type="predicted"/>
<name>A0A388JTJ1_CHABU</name>
<evidence type="ECO:0000313" key="2">
    <source>
        <dbReference type="Proteomes" id="UP000265515"/>
    </source>
</evidence>
<organism evidence="1 2">
    <name type="scientific">Chara braunii</name>
    <name type="common">Braun's stonewort</name>
    <dbReference type="NCBI Taxonomy" id="69332"/>
    <lineage>
        <taxon>Eukaryota</taxon>
        <taxon>Viridiplantae</taxon>
        <taxon>Streptophyta</taxon>
        <taxon>Charophyceae</taxon>
        <taxon>Charales</taxon>
        <taxon>Characeae</taxon>
        <taxon>Chara</taxon>
    </lineage>
</organism>
<reference evidence="1 2" key="1">
    <citation type="journal article" date="2018" name="Cell">
        <title>The Chara Genome: Secondary Complexity and Implications for Plant Terrestrialization.</title>
        <authorList>
            <person name="Nishiyama T."/>
            <person name="Sakayama H."/>
            <person name="Vries J.D."/>
            <person name="Buschmann H."/>
            <person name="Saint-Marcoux D."/>
            <person name="Ullrich K.K."/>
            <person name="Haas F.B."/>
            <person name="Vanderstraeten L."/>
            <person name="Becker D."/>
            <person name="Lang D."/>
            <person name="Vosolsobe S."/>
            <person name="Rombauts S."/>
            <person name="Wilhelmsson P.K.I."/>
            <person name="Janitza P."/>
            <person name="Kern R."/>
            <person name="Heyl A."/>
            <person name="Rumpler F."/>
            <person name="Villalobos L.I.A.C."/>
            <person name="Clay J.M."/>
            <person name="Skokan R."/>
            <person name="Toyoda A."/>
            <person name="Suzuki Y."/>
            <person name="Kagoshima H."/>
            <person name="Schijlen E."/>
            <person name="Tajeshwar N."/>
            <person name="Catarino B."/>
            <person name="Hetherington A.J."/>
            <person name="Saltykova A."/>
            <person name="Bonnot C."/>
            <person name="Breuninger H."/>
            <person name="Symeonidi A."/>
            <person name="Radhakrishnan G.V."/>
            <person name="Van Nieuwerburgh F."/>
            <person name="Deforce D."/>
            <person name="Chang C."/>
            <person name="Karol K.G."/>
            <person name="Hedrich R."/>
            <person name="Ulvskov P."/>
            <person name="Glockner G."/>
            <person name="Delwiche C.F."/>
            <person name="Petrasek J."/>
            <person name="Van de Peer Y."/>
            <person name="Friml J."/>
            <person name="Beilby M."/>
            <person name="Dolan L."/>
            <person name="Kohara Y."/>
            <person name="Sugano S."/>
            <person name="Fujiyama A."/>
            <person name="Delaux P.-M."/>
            <person name="Quint M."/>
            <person name="TheiBen G."/>
            <person name="Hagemann M."/>
            <person name="Harholt J."/>
            <person name="Dunand C."/>
            <person name="Zachgo S."/>
            <person name="Langdale J."/>
            <person name="Maumus F."/>
            <person name="Straeten D.V.D."/>
            <person name="Gould S.B."/>
            <person name="Rensing S.A."/>
        </authorList>
    </citation>
    <scope>NUCLEOTIDE SEQUENCE [LARGE SCALE GENOMIC DNA]</scope>
    <source>
        <strain evidence="1 2">S276</strain>
    </source>
</reference>
<sequence>MPAEIAPRHVTVSHGIKFRRRSRTIVDVVQEHYLRDDIPCGSAVCDICHQTPVLSGTATHYLLPDVDFILDFLELLEHPQIANVIYLSSIAKQVLESSNQRKYTRLRALYRDRRRRSILFDDEHSIPVFVRRKDILKQQNGGNLRSAGLRVGVTKVVDSERLCTGAGIENTFEADDDDDVKWKKLLRGHRSKSASFAGIQAAAEWYSEHLEARIPIVVVSDVLSTDGCGIATPLNFCSPAETNEGSLTTIQILSSAEYIQRWWAGDASVAELYDSLVRGLRMNEV</sequence>
<comment type="caution">
    <text evidence="1">The sequence shown here is derived from an EMBL/GenBank/DDBJ whole genome shotgun (WGS) entry which is preliminary data.</text>
</comment>
<evidence type="ECO:0000313" key="1">
    <source>
        <dbReference type="EMBL" id="GBG61073.1"/>
    </source>
</evidence>
<dbReference type="Gene3D" id="3.40.50.1010">
    <property type="entry name" value="5'-nuclease"/>
    <property type="match status" value="1"/>
</dbReference>